<dbReference type="PANTHER" id="PTHR31928:SF4">
    <property type="entry name" value="OS08G0541500 PROTEIN"/>
    <property type="match status" value="1"/>
</dbReference>
<dbReference type="Gramene" id="Jr11_09640_p1">
    <property type="protein sequence ID" value="cds.Jr11_09640_p1"/>
    <property type="gene ID" value="Jr11_09640"/>
</dbReference>
<dbReference type="STRING" id="51240.A0A2I4FM84"/>
<dbReference type="KEGG" id="jre:109000369"/>
<keyword evidence="1" id="KW-1185">Reference proteome</keyword>
<name>A0A2I4FM84_JUGRE</name>
<proteinExistence type="predicted"/>
<dbReference type="Pfam" id="PF06075">
    <property type="entry name" value="DUF936"/>
    <property type="match status" value="1"/>
</dbReference>
<dbReference type="GeneID" id="109000369"/>
<sequence>MANLVPGVLLGLLQYMNRDIKVVGEHRSLLLQVVSIVLALAGVTRSNWVSLFTLSVANSEIGEEGHLQIGANCAEEKRRRGDDFAEGEEGENAGYNQKAKTQRLILTSYVSCARGVPKRLHTNL</sequence>
<dbReference type="OrthoDB" id="773154at2759"/>
<dbReference type="Proteomes" id="UP000235220">
    <property type="component" value="Chromosome 11"/>
</dbReference>
<organism evidence="1 2">
    <name type="scientific">Juglans regia</name>
    <name type="common">English walnut</name>
    <dbReference type="NCBI Taxonomy" id="51240"/>
    <lineage>
        <taxon>Eukaryota</taxon>
        <taxon>Viridiplantae</taxon>
        <taxon>Streptophyta</taxon>
        <taxon>Embryophyta</taxon>
        <taxon>Tracheophyta</taxon>
        <taxon>Spermatophyta</taxon>
        <taxon>Magnoliopsida</taxon>
        <taxon>eudicotyledons</taxon>
        <taxon>Gunneridae</taxon>
        <taxon>Pentapetalae</taxon>
        <taxon>rosids</taxon>
        <taxon>fabids</taxon>
        <taxon>Fagales</taxon>
        <taxon>Juglandaceae</taxon>
        <taxon>Juglans</taxon>
    </lineage>
</organism>
<gene>
    <name evidence="2" type="primary">LOC109000369</name>
</gene>
<dbReference type="AlphaFoldDB" id="A0A2I4FM84"/>
<evidence type="ECO:0000313" key="1">
    <source>
        <dbReference type="Proteomes" id="UP000235220"/>
    </source>
</evidence>
<protein>
    <submittedName>
        <fullName evidence="2">Uncharacterized protein LOC109000369</fullName>
    </submittedName>
</protein>
<evidence type="ECO:0000313" key="2">
    <source>
        <dbReference type="RefSeq" id="XP_018832757.1"/>
    </source>
</evidence>
<dbReference type="InterPro" id="IPR010341">
    <property type="entry name" value="DUF936_pln"/>
</dbReference>
<accession>A0A2I4FM84</accession>
<dbReference type="RefSeq" id="XP_018832757.1">
    <property type="nucleotide sequence ID" value="XM_018977212.2"/>
</dbReference>
<dbReference type="PANTHER" id="PTHR31928">
    <property type="entry name" value="EXPRESSED PROTEIN"/>
    <property type="match status" value="1"/>
</dbReference>
<reference evidence="2" key="1">
    <citation type="submission" date="2025-08" db="UniProtKB">
        <authorList>
            <consortium name="RefSeq"/>
        </authorList>
    </citation>
    <scope>IDENTIFICATION</scope>
    <source>
        <tissue evidence="2">Leaves</tissue>
    </source>
</reference>
<dbReference type="InterPro" id="IPR048297">
    <property type="entry name" value="DUF936_dom_pln"/>
</dbReference>